<keyword evidence="9" id="KW-1185">Reference proteome</keyword>
<feature type="region of interest" description="Disordered" evidence="7">
    <location>
        <begin position="419"/>
        <end position="477"/>
    </location>
</feature>
<organism evidence="8 9">
    <name type="scientific">Hibiscus sabdariffa</name>
    <name type="common">roselle</name>
    <dbReference type="NCBI Taxonomy" id="183260"/>
    <lineage>
        <taxon>Eukaryota</taxon>
        <taxon>Viridiplantae</taxon>
        <taxon>Streptophyta</taxon>
        <taxon>Embryophyta</taxon>
        <taxon>Tracheophyta</taxon>
        <taxon>Spermatophyta</taxon>
        <taxon>Magnoliopsida</taxon>
        <taxon>eudicotyledons</taxon>
        <taxon>Gunneridae</taxon>
        <taxon>Pentapetalae</taxon>
        <taxon>rosids</taxon>
        <taxon>malvids</taxon>
        <taxon>Malvales</taxon>
        <taxon>Malvaceae</taxon>
        <taxon>Malvoideae</taxon>
        <taxon>Hibiscus</taxon>
    </lineage>
</organism>
<keyword evidence="4 6" id="KW-0175">Coiled coil</keyword>
<gene>
    <name evidence="8" type="ORF">V6N12_014401</name>
</gene>
<dbReference type="EMBL" id="JBBPBM010000024">
    <property type="protein sequence ID" value="KAK8541778.1"/>
    <property type="molecule type" value="Genomic_DNA"/>
</dbReference>
<evidence type="ECO:0000256" key="2">
    <source>
        <dbReference type="ARBA" id="ARBA00022473"/>
    </source>
</evidence>
<protein>
    <recommendedName>
        <fullName evidence="10">Protein FLX-like 2</fullName>
    </recommendedName>
</protein>
<proteinExistence type="inferred from homology"/>
<keyword evidence="5" id="KW-0287">Flowering</keyword>
<evidence type="ECO:0000256" key="3">
    <source>
        <dbReference type="ARBA" id="ARBA00022782"/>
    </source>
</evidence>
<dbReference type="Proteomes" id="UP001472677">
    <property type="component" value="Unassembled WGS sequence"/>
</dbReference>
<comment type="similarity">
    <text evidence="1">Belongs to the FLX family.</text>
</comment>
<evidence type="ECO:0008006" key="10">
    <source>
        <dbReference type="Google" id="ProtNLM"/>
    </source>
</evidence>
<evidence type="ECO:0000313" key="8">
    <source>
        <dbReference type="EMBL" id="KAK8541778.1"/>
    </source>
</evidence>
<evidence type="ECO:0000313" key="9">
    <source>
        <dbReference type="Proteomes" id="UP001472677"/>
    </source>
</evidence>
<dbReference type="InterPro" id="IPR040353">
    <property type="entry name" value="FLX/FLX-like"/>
</dbReference>
<evidence type="ECO:0000256" key="1">
    <source>
        <dbReference type="ARBA" id="ARBA00005405"/>
    </source>
</evidence>
<sequence>MALEKPSCLWVTAFKVYGRNLGTRIGTPRVGYQGKICWNFLRQWNDKEIKSWFCCSAVNCTLRHHSCSRENKVEMREWSFYNFASTFHDWSNSTPSSEASSPRPWHEIMEQKLAAQHVEMQKLGTENQRMAATHGTLRQELASAQHELQILHAQIGAVTSEREQQMKSLTDKITKMEAELKAAEPVKIELQQAHSEAQTLVLSREELFSKVHQLNQEIQRAHVDVQHIPALMVELESLRQEYQHCRATFDYEKKLYNDHLESLQVMEKNYMTMTREVEELRAELTNASNVNKRINGSYMKPNEVGQYGGATGNNENDTSGHPVGQNAYEDGYGVHQRHGALPPAAIGANVGASSIYVGSQSGSGPAPMRSGYEMSRGPVYDLSRATGYESQRVPVYDAQRGLGYDGQRTQLYDQQRGAGYDTQRGSLNDPSKGATNDAAARSLAGPHGQAAPQNNGPPVRAGNAYEPPTRGGNPARR</sequence>
<name>A0ABR2DK23_9ROSI</name>
<reference evidence="8 9" key="1">
    <citation type="journal article" date="2024" name="G3 (Bethesda)">
        <title>Genome assembly of Hibiscus sabdariffa L. provides insights into metabolisms of medicinal natural products.</title>
        <authorList>
            <person name="Kim T."/>
        </authorList>
    </citation>
    <scope>NUCLEOTIDE SEQUENCE [LARGE SCALE GENOMIC DNA]</scope>
    <source>
        <strain evidence="8">TK-2024</strain>
        <tissue evidence="8">Old leaves</tissue>
    </source>
</reference>
<dbReference type="PANTHER" id="PTHR33405:SF4">
    <property type="entry name" value="PROTEIN FLX-LIKE 2"/>
    <property type="match status" value="1"/>
</dbReference>
<keyword evidence="3" id="KW-0221">Differentiation</keyword>
<feature type="coiled-coil region" evidence="6">
    <location>
        <begin position="263"/>
        <end position="297"/>
    </location>
</feature>
<evidence type="ECO:0000256" key="4">
    <source>
        <dbReference type="ARBA" id="ARBA00023054"/>
    </source>
</evidence>
<evidence type="ECO:0000256" key="5">
    <source>
        <dbReference type="ARBA" id="ARBA00023089"/>
    </source>
</evidence>
<evidence type="ECO:0000256" key="7">
    <source>
        <dbReference type="SAM" id="MobiDB-lite"/>
    </source>
</evidence>
<accession>A0ABR2DK23</accession>
<keyword evidence="2" id="KW-0217">Developmental protein</keyword>
<dbReference type="PANTHER" id="PTHR33405">
    <property type="entry name" value="PROTEIN FLX-LIKE 2"/>
    <property type="match status" value="1"/>
</dbReference>
<feature type="region of interest" description="Disordered" evidence="7">
    <location>
        <begin position="306"/>
        <end position="336"/>
    </location>
</feature>
<evidence type="ECO:0000256" key="6">
    <source>
        <dbReference type="SAM" id="Coils"/>
    </source>
</evidence>
<comment type="caution">
    <text evidence="8">The sequence shown here is derived from an EMBL/GenBank/DDBJ whole genome shotgun (WGS) entry which is preliminary data.</text>
</comment>